<name>A0AB74D3K1_9BURK</name>
<dbReference type="Pfam" id="PF04355">
    <property type="entry name" value="BamE"/>
    <property type="match status" value="1"/>
</dbReference>
<keyword evidence="2" id="KW-0472">Membrane</keyword>
<evidence type="ECO:0000256" key="1">
    <source>
        <dbReference type="ARBA" id="ARBA00022729"/>
    </source>
</evidence>
<dbReference type="Proteomes" id="UP000273734">
    <property type="component" value="Unassembled WGS sequence"/>
</dbReference>
<dbReference type="EMBL" id="QTNY01000030">
    <property type="protein sequence ID" value="RQP69986.1"/>
    <property type="molecule type" value="Genomic_DNA"/>
</dbReference>
<dbReference type="Gene3D" id="3.30.1450.10">
    <property type="match status" value="1"/>
</dbReference>
<dbReference type="InterPro" id="IPR037873">
    <property type="entry name" value="BamE-like"/>
</dbReference>
<organism evidence="4 5">
    <name type="scientific">Burkholderia ubonensis</name>
    <dbReference type="NCBI Taxonomy" id="101571"/>
    <lineage>
        <taxon>Bacteria</taxon>
        <taxon>Pseudomonadati</taxon>
        <taxon>Pseudomonadota</taxon>
        <taxon>Betaproteobacteria</taxon>
        <taxon>Burkholderiales</taxon>
        <taxon>Burkholderiaceae</taxon>
        <taxon>Burkholderia</taxon>
        <taxon>Burkholderia cepacia complex</taxon>
    </lineage>
</organism>
<dbReference type="InterPro" id="IPR007450">
    <property type="entry name" value="BamE_dom"/>
</dbReference>
<evidence type="ECO:0000313" key="5">
    <source>
        <dbReference type="Proteomes" id="UP000273734"/>
    </source>
</evidence>
<comment type="caution">
    <text evidence="4">The sequence shown here is derived from an EMBL/GenBank/DDBJ whole genome shotgun (WGS) entry which is preliminary data.</text>
</comment>
<sequence length="135" mass="14503">MNRSIPPINKNNSVKQKTKSHKKIVASVLVATAAVLALGGCVSGSTSITDEQKISSIRVGKSTTQDVERTLGKPGNVQREESGAQVWTYQTVKTSALAFIPIANMLGESFQEDNLTVRFNKKGVVTALGRGQQKM</sequence>
<feature type="domain" description="Outer membrane protein assembly factor BamE" evidence="3">
    <location>
        <begin position="49"/>
        <end position="127"/>
    </location>
</feature>
<dbReference type="GO" id="GO:0019867">
    <property type="term" value="C:outer membrane"/>
    <property type="evidence" value="ECO:0007669"/>
    <property type="project" value="InterPro"/>
</dbReference>
<protein>
    <submittedName>
        <fullName evidence="4">Outer membrane protein assembly factor BamE</fullName>
    </submittedName>
</protein>
<keyword evidence="1" id="KW-0732">Signal</keyword>
<proteinExistence type="predicted"/>
<reference evidence="4 5" key="1">
    <citation type="submission" date="2018-08" db="EMBL/GenBank/DDBJ databases">
        <title>Comparative analysis of Burkholderia isolates from Puerto Rico.</title>
        <authorList>
            <person name="Hall C."/>
            <person name="Sahl J."/>
            <person name="Wagner D."/>
        </authorList>
    </citation>
    <scope>NUCLEOTIDE SEQUENCE [LARGE SCALE GENOMIC DNA]</scope>
    <source>
        <strain evidence="4 5">Bp8964</strain>
    </source>
</reference>
<dbReference type="AlphaFoldDB" id="A0AB74D3K1"/>
<evidence type="ECO:0000313" key="4">
    <source>
        <dbReference type="EMBL" id="RQP69986.1"/>
    </source>
</evidence>
<evidence type="ECO:0000256" key="2">
    <source>
        <dbReference type="ARBA" id="ARBA00023136"/>
    </source>
</evidence>
<gene>
    <name evidence="4" type="ORF">DF015_31015</name>
</gene>
<accession>A0AB74D3K1</accession>
<evidence type="ECO:0000259" key="3">
    <source>
        <dbReference type="Pfam" id="PF04355"/>
    </source>
</evidence>